<proteinExistence type="predicted"/>
<reference evidence="1" key="1">
    <citation type="journal article" date="2019" name="bioRxiv">
        <title>The Genome of the Zebra Mussel, Dreissena polymorpha: A Resource for Invasive Species Research.</title>
        <authorList>
            <person name="McCartney M.A."/>
            <person name="Auch B."/>
            <person name="Kono T."/>
            <person name="Mallez S."/>
            <person name="Zhang Y."/>
            <person name="Obille A."/>
            <person name="Becker A."/>
            <person name="Abrahante J.E."/>
            <person name="Garbe J."/>
            <person name="Badalamenti J.P."/>
            <person name="Herman A."/>
            <person name="Mangelson H."/>
            <person name="Liachko I."/>
            <person name="Sullivan S."/>
            <person name="Sone E.D."/>
            <person name="Koren S."/>
            <person name="Silverstein K.A.T."/>
            <person name="Beckman K.B."/>
            <person name="Gohl D.M."/>
        </authorList>
    </citation>
    <scope>NUCLEOTIDE SEQUENCE</scope>
    <source>
        <strain evidence="1">Duluth1</strain>
        <tissue evidence="1">Whole animal</tissue>
    </source>
</reference>
<reference evidence="1" key="2">
    <citation type="submission" date="2020-11" db="EMBL/GenBank/DDBJ databases">
        <authorList>
            <person name="McCartney M.A."/>
            <person name="Auch B."/>
            <person name="Kono T."/>
            <person name="Mallez S."/>
            <person name="Becker A."/>
            <person name="Gohl D.M."/>
            <person name="Silverstein K.A.T."/>
            <person name="Koren S."/>
            <person name="Bechman K.B."/>
            <person name="Herman A."/>
            <person name="Abrahante J.E."/>
            <person name="Garbe J."/>
        </authorList>
    </citation>
    <scope>NUCLEOTIDE SEQUENCE</scope>
    <source>
        <strain evidence="1">Duluth1</strain>
        <tissue evidence="1">Whole animal</tissue>
    </source>
</reference>
<evidence type="ECO:0000313" key="2">
    <source>
        <dbReference type="Proteomes" id="UP000828390"/>
    </source>
</evidence>
<evidence type="ECO:0000313" key="1">
    <source>
        <dbReference type="EMBL" id="KAH3823422.1"/>
    </source>
</evidence>
<organism evidence="1 2">
    <name type="scientific">Dreissena polymorpha</name>
    <name type="common">Zebra mussel</name>
    <name type="synonym">Mytilus polymorpha</name>
    <dbReference type="NCBI Taxonomy" id="45954"/>
    <lineage>
        <taxon>Eukaryota</taxon>
        <taxon>Metazoa</taxon>
        <taxon>Spiralia</taxon>
        <taxon>Lophotrochozoa</taxon>
        <taxon>Mollusca</taxon>
        <taxon>Bivalvia</taxon>
        <taxon>Autobranchia</taxon>
        <taxon>Heteroconchia</taxon>
        <taxon>Euheterodonta</taxon>
        <taxon>Imparidentia</taxon>
        <taxon>Neoheterodontei</taxon>
        <taxon>Myida</taxon>
        <taxon>Dreissenoidea</taxon>
        <taxon>Dreissenidae</taxon>
        <taxon>Dreissena</taxon>
    </lineage>
</organism>
<accession>A0A9D4GV05</accession>
<keyword evidence="2" id="KW-1185">Reference proteome</keyword>
<dbReference type="AlphaFoldDB" id="A0A9D4GV05"/>
<gene>
    <name evidence="1" type="ORF">DPMN_125221</name>
</gene>
<sequence length="183" mass="20996">MYDDDGTSSSVTSNILKLDTKVKSRRLTPENITFAQKATTPTPITFTPRDTVQQEDASEFSYHRFIYGKATDNVCLETLPLGDHNLTSYRLYVRFHQAPSILDFDFEILIEEEHNWIYCIPPSQMLNHTGLTYFALHVPGYGKSHMYYKNCIYPNVSKAARCHGPYLRSTEVFLPISMSLLVN</sequence>
<name>A0A9D4GV05_DREPO</name>
<dbReference type="EMBL" id="JAIWYP010000005">
    <property type="protein sequence ID" value="KAH3823422.1"/>
    <property type="molecule type" value="Genomic_DNA"/>
</dbReference>
<dbReference type="Proteomes" id="UP000828390">
    <property type="component" value="Unassembled WGS sequence"/>
</dbReference>
<protein>
    <submittedName>
        <fullName evidence="1">Uncharacterized protein</fullName>
    </submittedName>
</protein>
<comment type="caution">
    <text evidence="1">The sequence shown here is derived from an EMBL/GenBank/DDBJ whole genome shotgun (WGS) entry which is preliminary data.</text>
</comment>